<dbReference type="EMBL" id="CP114052">
    <property type="protein sequence ID" value="WAW15288.1"/>
    <property type="molecule type" value="Genomic_DNA"/>
</dbReference>
<organism evidence="1 2">
    <name type="scientific">Peptostreptococcus equinus</name>
    <dbReference type="NCBI Taxonomy" id="3003601"/>
    <lineage>
        <taxon>Bacteria</taxon>
        <taxon>Bacillati</taxon>
        <taxon>Bacillota</taxon>
        <taxon>Clostridia</taxon>
        <taxon>Peptostreptococcales</taxon>
        <taxon>Peptostreptococcaceae</taxon>
        <taxon>Peptostreptococcus</taxon>
    </lineage>
</organism>
<proteinExistence type="predicted"/>
<dbReference type="InterPro" id="IPR049254">
    <property type="entry name" value="Phage_tail_terminator"/>
</dbReference>
<dbReference type="RefSeq" id="WP_269311967.1">
    <property type="nucleotide sequence ID" value="NZ_CP114052.1"/>
</dbReference>
<evidence type="ECO:0000313" key="2">
    <source>
        <dbReference type="Proteomes" id="UP001164187"/>
    </source>
</evidence>
<keyword evidence="2" id="KW-1185">Reference proteome</keyword>
<evidence type="ECO:0000313" key="1">
    <source>
        <dbReference type="EMBL" id="WAW15288.1"/>
    </source>
</evidence>
<sequence>MVKINDLISSVSNMLYQAVKDTKFNVKITDDENQRQLYADKDIGCFFIDVHIGKSKSRNLHFNTKDVEVSINYYPQSIEKKRDLYDLKDILDTTFTRSIVVGKRYLHIQDITDNIMRDDIGYWLNYTFNLSYAEQVYFDVHDRDTMGSVDVALLEEIRVEREV</sequence>
<accession>A0ABY7JTA0</accession>
<dbReference type="Pfam" id="PF20765">
    <property type="entry name" value="Phage_tail_terminator_8"/>
    <property type="match status" value="1"/>
</dbReference>
<reference evidence="1" key="1">
    <citation type="submission" date="2022-12" db="EMBL/GenBank/DDBJ databases">
        <title>Peptostreptococcus.</title>
        <authorList>
            <person name="Lee S.H."/>
        </authorList>
    </citation>
    <scope>NUCLEOTIDE SEQUENCE</scope>
    <source>
        <strain evidence="1">CBA3647</strain>
    </source>
</reference>
<dbReference type="Proteomes" id="UP001164187">
    <property type="component" value="Chromosome"/>
</dbReference>
<gene>
    <name evidence="1" type="ORF">O0R46_02215</name>
</gene>
<name>A0ABY7JTA0_9FIRM</name>
<protein>
    <submittedName>
        <fullName evidence="1">Uncharacterized protein</fullName>
    </submittedName>
</protein>